<dbReference type="Gene3D" id="3.40.630.30">
    <property type="match status" value="1"/>
</dbReference>
<comment type="caution">
    <text evidence="2">The sequence shown here is derived from an EMBL/GenBank/DDBJ whole genome shotgun (WGS) entry which is preliminary data.</text>
</comment>
<dbReference type="Pfam" id="PF12353">
    <property type="entry name" value="eIF3g"/>
    <property type="match status" value="1"/>
</dbReference>
<gene>
    <name evidence="2" type="ORF">JTE90_004362</name>
</gene>
<dbReference type="GO" id="GO:0004402">
    <property type="term" value="F:histone acetyltransferase activity"/>
    <property type="evidence" value="ECO:0007669"/>
    <property type="project" value="TreeGrafter"/>
</dbReference>
<dbReference type="AlphaFoldDB" id="A0AAV6VMZ4"/>
<keyword evidence="3" id="KW-1185">Reference proteome</keyword>
<reference evidence="2 3" key="1">
    <citation type="journal article" date="2022" name="Nat. Ecol. Evol.">
        <title>A masculinizing supergene underlies an exaggerated male reproductive morph in a spider.</title>
        <authorList>
            <person name="Hendrickx F."/>
            <person name="De Corte Z."/>
            <person name="Sonet G."/>
            <person name="Van Belleghem S.M."/>
            <person name="Kostlbacher S."/>
            <person name="Vangestel C."/>
        </authorList>
    </citation>
    <scope>NUCLEOTIDE SEQUENCE [LARGE SCALE GENOMIC DNA]</scope>
    <source>
        <strain evidence="2">W744_W776</strain>
    </source>
</reference>
<dbReference type="Pfam" id="PF00583">
    <property type="entry name" value="Acetyltransf_1"/>
    <property type="match status" value="1"/>
</dbReference>
<dbReference type="SUPFAM" id="SSF55729">
    <property type="entry name" value="Acyl-CoA N-acyltransferases (Nat)"/>
    <property type="match status" value="1"/>
</dbReference>
<evidence type="ECO:0000313" key="2">
    <source>
        <dbReference type="EMBL" id="KAG8197101.1"/>
    </source>
</evidence>
<protein>
    <recommendedName>
        <fullName evidence="1">N-acetyltransferase domain-containing protein</fullName>
    </recommendedName>
</protein>
<name>A0AAV6VMZ4_9ARAC</name>
<dbReference type="PANTHER" id="PTHR20916:SF26">
    <property type="entry name" value="CYSTEINE-RICH PROTEIN 2-BINDING PROTEIN"/>
    <property type="match status" value="1"/>
</dbReference>
<dbReference type="InterPro" id="IPR000182">
    <property type="entry name" value="GNAT_dom"/>
</dbReference>
<dbReference type="CDD" id="cd04301">
    <property type="entry name" value="NAT_SF"/>
    <property type="match status" value="1"/>
</dbReference>
<feature type="domain" description="N-acetyltransferase" evidence="1">
    <location>
        <begin position="28"/>
        <end position="175"/>
    </location>
</feature>
<accession>A0AAV6VMZ4</accession>
<dbReference type="Proteomes" id="UP000827092">
    <property type="component" value="Unassembled WGS sequence"/>
</dbReference>
<evidence type="ECO:0000313" key="3">
    <source>
        <dbReference type="Proteomes" id="UP000827092"/>
    </source>
</evidence>
<dbReference type="PROSITE" id="PS51186">
    <property type="entry name" value="GNAT"/>
    <property type="match status" value="1"/>
</dbReference>
<sequence>MDPPGPIPAYTIVCEEIFMQFLSNKEKEKGQEEDPLAKLKFQKMVKCRIFWPGIDMSVSLQYPDFSCVALYKKIIIVFAFMVPDVKFNKAYIIFIFCHPEWQRSGIATFMLYHLIQTCMGKDVTLHVSATSSAVFLYQKFGFKVKEFIMIFMTSFCHQTLRNVDMHFFSGSVVKK</sequence>
<evidence type="ECO:0000259" key="1">
    <source>
        <dbReference type="PROSITE" id="PS51186"/>
    </source>
</evidence>
<organism evidence="2 3">
    <name type="scientific">Oedothorax gibbosus</name>
    <dbReference type="NCBI Taxonomy" id="931172"/>
    <lineage>
        <taxon>Eukaryota</taxon>
        <taxon>Metazoa</taxon>
        <taxon>Ecdysozoa</taxon>
        <taxon>Arthropoda</taxon>
        <taxon>Chelicerata</taxon>
        <taxon>Arachnida</taxon>
        <taxon>Araneae</taxon>
        <taxon>Araneomorphae</taxon>
        <taxon>Entelegynae</taxon>
        <taxon>Araneoidea</taxon>
        <taxon>Linyphiidae</taxon>
        <taxon>Erigoninae</taxon>
        <taxon>Oedothorax</taxon>
    </lineage>
</organism>
<dbReference type="PANTHER" id="PTHR20916">
    <property type="entry name" value="CYSTEINE AND GLYCINE-RICH PROTEIN 2 BINDING PROTEIN"/>
    <property type="match status" value="1"/>
</dbReference>
<dbReference type="InterPro" id="IPR016181">
    <property type="entry name" value="Acyl_CoA_acyltransferase"/>
</dbReference>
<dbReference type="InterPro" id="IPR024675">
    <property type="entry name" value="eIF3g_N"/>
</dbReference>
<proteinExistence type="predicted"/>
<dbReference type="EMBL" id="JAFNEN010000059">
    <property type="protein sequence ID" value="KAG8197101.1"/>
    <property type="molecule type" value="Genomic_DNA"/>
</dbReference>